<sequence>MDRRTHSPTVRLRRLARHLRRAREETNRSLTEAAKLAGWSGAKLGRLESAETRRIKSADLDRLAELYEVEEDMLAEWHSLATQAKERGWWAKYKKSGVFTDDLPDFEAEASSIRTYEPQVIPGLLQTPEYAEQILRGGQAQDDAEISARVDARIQRQDILHRHYPPDYWAIIDEAALRRGIEGFPGVMADQIRHLLRMATRAGVTIQVLPYSAGAHAASTGSIVIMDYAEVLDPSIVYVESYAASLMMEEADEISHVNAVFAHVSASALPGAESAEFLRALLEALESDSDARTRIP</sequence>
<protein>
    <submittedName>
        <fullName evidence="2">Transcriptional regulator with XRE-family HTH domain</fullName>
    </submittedName>
</protein>
<name>A0ABR9HP41_9ACTN</name>
<organism evidence="2 3">
    <name type="scientific">Nocardiopsis terrae</name>
    <dbReference type="NCBI Taxonomy" id="372655"/>
    <lineage>
        <taxon>Bacteria</taxon>
        <taxon>Bacillati</taxon>
        <taxon>Actinomycetota</taxon>
        <taxon>Actinomycetes</taxon>
        <taxon>Streptosporangiales</taxon>
        <taxon>Nocardiopsidaceae</taxon>
        <taxon>Nocardiopsis</taxon>
    </lineage>
</organism>
<dbReference type="RefSeq" id="WP_191267919.1">
    <property type="nucleotide sequence ID" value="NZ_BMXJ01000001.1"/>
</dbReference>
<dbReference type="EMBL" id="JADBDY010000001">
    <property type="protein sequence ID" value="MBE1460790.1"/>
    <property type="molecule type" value="Genomic_DNA"/>
</dbReference>
<gene>
    <name evidence="2" type="ORF">H4W79_005004</name>
</gene>
<dbReference type="Pfam" id="PF19054">
    <property type="entry name" value="DUF5753"/>
    <property type="match status" value="1"/>
</dbReference>
<dbReference type="Proteomes" id="UP000598217">
    <property type="component" value="Unassembled WGS sequence"/>
</dbReference>
<dbReference type="CDD" id="cd00093">
    <property type="entry name" value="HTH_XRE"/>
    <property type="match status" value="1"/>
</dbReference>
<keyword evidence="3" id="KW-1185">Reference proteome</keyword>
<dbReference type="InterPro" id="IPR043917">
    <property type="entry name" value="DUF5753"/>
</dbReference>
<evidence type="ECO:0000313" key="3">
    <source>
        <dbReference type="Proteomes" id="UP000598217"/>
    </source>
</evidence>
<dbReference type="SUPFAM" id="SSF47413">
    <property type="entry name" value="lambda repressor-like DNA-binding domains"/>
    <property type="match status" value="1"/>
</dbReference>
<feature type="domain" description="HTH cro/C1-type" evidence="1">
    <location>
        <begin position="19"/>
        <end position="74"/>
    </location>
</feature>
<dbReference type="Pfam" id="PF13560">
    <property type="entry name" value="HTH_31"/>
    <property type="match status" value="1"/>
</dbReference>
<dbReference type="SMART" id="SM00530">
    <property type="entry name" value="HTH_XRE"/>
    <property type="match status" value="1"/>
</dbReference>
<dbReference type="PROSITE" id="PS50943">
    <property type="entry name" value="HTH_CROC1"/>
    <property type="match status" value="1"/>
</dbReference>
<proteinExistence type="predicted"/>
<reference evidence="2 3" key="1">
    <citation type="submission" date="2020-10" db="EMBL/GenBank/DDBJ databases">
        <title>Sequencing the genomes of 1000 actinobacteria strains.</title>
        <authorList>
            <person name="Klenk H.-P."/>
        </authorList>
    </citation>
    <scope>NUCLEOTIDE SEQUENCE [LARGE SCALE GENOMIC DNA]</scope>
    <source>
        <strain evidence="2 3">DSM 45157</strain>
    </source>
</reference>
<accession>A0ABR9HP41</accession>
<comment type="caution">
    <text evidence="2">The sequence shown here is derived from an EMBL/GenBank/DDBJ whole genome shotgun (WGS) entry which is preliminary data.</text>
</comment>
<dbReference type="Gene3D" id="1.10.260.40">
    <property type="entry name" value="lambda repressor-like DNA-binding domains"/>
    <property type="match status" value="1"/>
</dbReference>
<evidence type="ECO:0000313" key="2">
    <source>
        <dbReference type="EMBL" id="MBE1460790.1"/>
    </source>
</evidence>
<dbReference type="InterPro" id="IPR001387">
    <property type="entry name" value="Cro/C1-type_HTH"/>
</dbReference>
<dbReference type="InterPro" id="IPR010982">
    <property type="entry name" value="Lambda_DNA-bd_dom_sf"/>
</dbReference>
<evidence type="ECO:0000259" key="1">
    <source>
        <dbReference type="PROSITE" id="PS50943"/>
    </source>
</evidence>